<evidence type="ECO:0000256" key="5">
    <source>
        <dbReference type="ARBA" id="ARBA00023244"/>
    </source>
</evidence>
<accession>A0ABT6H4E0</accession>
<evidence type="ECO:0000256" key="2">
    <source>
        <dbReference type="ARBA" id="ARBA00012400"/>
    </source>
</evidence>
<keyword evidence="9" id="KW-1185">Reference proteome</keyword>
<dbReference type="SUPFAM" id="SSF75615">
    <property type="entry name" value="Siroheme synthase middle domains-like"/>
    <property type="match status" value="1"/>
</dbReference>
<dbReference type="InterPro" id="IPR036291">
    <property type="entry name" value="NAD(P)-bd_dom_sf"/>
</dbReference>
<dbReference type="InterPro" id="IPR042518">
    <property type="entry name" value="SirC_C"/>
</dbReference>
<gene>
    <name evidence="8" type="ORF">P6P90_09710</name>
</gene>
<dbReference type="EMBL" id="JARULN010000007">
    <property type="protein sequence ID" value="MDG5754245.1"/>
    <property type="molecule type" value="Genomic_DNA"/>
</dbReference>
<dbReference type="Gene3D" id="3.40.50.720">
    <property type="entry name" value="NAD(P)-binding Rossmann-like Domain"/>
    <property type="match status" value="1"/>
</dbReference>
<dbReference type="InterPro" id="IPR028161">
    <property type="entry name" value="Met8-like"/>
</dbReference>
<evidence type="ECO:0000256" key="6">
    <source>
        <dbReference type="ARBA" id="ARBA00047561"/>
    </source>
</evidence>
<dbReference type="Pfam" id="PF13241">
    <property type="entry name" value="NAD_binding_7"/>
    <property type="match status" value="1"/>
</dbReference>
<name>A0ABT6H4E0_9BACI</name>
<dbReference type="PANTHER" id="PTHR35330">
    <property type="entry name" value="SIROHEME BIOSYNTHESIS PROTEIN MET8"/>
    <property type="match status" value="1"/>
</dbReference>
<dbReference type="EC" id="1.3.1.76" evidence="2"/>
<keyword evidence="4" id="KW-0520">NAD</keyword>
<dbReference type="InterPro" id="IPR028281">
    <property type="entry name" value="Sirohaem_synthase_central"/>
</dbReference>
<dbReference type="PANTHER" id="PTHR35330:SF1">
    <property type="entry name" value="SIROHEME BIOSYNTHESIS PROTEIN MET8"/>
    <property type="match status" value="1"/>
</dbReference>
<dbReference type="NCBIfam" id="TIGR01470">
    <property type="entry name" value="cysG_Nterm"/>
    <property type="match status" value="1"/>
</dbReference>
<comment type="caution">
    <text evidence="8">The sequence shown here is derived from an EMBL/GenBank/DDBJ whole genome shotgun (WGS) entry which is preliminary data.</text>
</comment>
<proteinExistence type="predicted"/>
<dbReference type="Pfam" id="PF14824">
    <property type="entry name" value="Sirohm_synth_M"/>
    <property type="match status" value="1"/>
</dbReference>
<evidence type="ECO:0000256" key="3">
    <source>
        <dbReference type="ARBA" id="ARBA00023002"/>
    </source>
</evidence>
<evidence type="ECO:0000256" key="1">
    <source>
        <dbReference type="ARBA" id="ARBA00005010"/>
    </source>
</evidence>
<reference evidence="8 9" key="1">
    <citation type="submission" date="2023-04" db="EMBL/GenBank/DDBJ databases">
        <title>Ectobacillus antri isolated from activated sludge.</title>
        <authorList>
            <person name="Yan P."/>
            <person name="Liu X."/>
        </authorList>
    </citation>
    <scope>NUCLEOTIDE SEQUENCE [LARGE SCALE GENOMIC DNA]</scope>
    <source>
        <strain evidence="8 9">C18H</strain>
    </source>
</reference>
<dbReference type="Proteomes" id="UP001218246">
    <property type="component" value="Unassembled WGS sequence"/>
</dbReference>
<keyword evidence="3" id="KW-0560">Oxidoreductase</keyword>
<evidence type="ECO:0000259" key="7">
    <source>
        <dbReference type="Pfam" id="PF14824"/>
    </source>
</evidence>
<dbReference type="Gene3D" id="1.10.8.610">
    <property type="entry name" value="SirC, precorrin-2 dehydrogenase, C-terminal helical domain-like"/>
    <property type="match status" value="1"/>
</dbReference>
<evidence type="ECO:0000313" key="8">
    <source>
        <dbReference type="EMBL" id="MDG5754245.1"/>
    </source>
</evidence>
<protein>
    <recommendedName>
        <fullName evidence="2">precorrin-2 dehydrogenase</fullName>
        <ecNumber evidence="2">1.3.1.76</ecNumber>
    </recommendedName>
</protein>
<sequence>MYPITVRMEGKKVVVAGGGKVASFKIRLLLEAKADVTVVSKELCSPIRELVETSRVHWIQGTYKRSDFKDAFLIIAATDDKDINIRIEQEASEHQLVNVITDPERGNCHFPATLKQGKLLIAVSTGGASPKLAKHIRNQLQEQYNHTYEPYLEFLNECRILIKERYEAKAVRHQLLAEMLEDEYRLSLQKQEQFKERIRCETVDLR</sequence>
<evidence type="ECO:0000256" key="4">
    <source>
        <dbReference type="ARBA" id="ARBA00023027"/>
    </source>
</evidence>
<keyword evidence="5" id="KW-0627">Porphyrin biosynthesis</keyword>
<comment type="pathway">
    <text evidence="1">Porphyrin-containing compound metabolism; siroheme biosynthesis; sirohydrochlorin from precorrin-2: step 1/1.</text>
</comment>
<comment type="catalytic activity">
    <reaction evidence="6">
        <text>precorrin-2 + NAD(+) = sirohydrochlorin + NADH + 2 H(+)</text>
        <dbReference type="Rhea" id="RHEA:15613"/>
        <dbReference type="ChEBI" id="CHEBI:15378"/>
        <dbReference type="ChEBI" id="CHEBI:57540"/>
        <dbReference type="ChEBI" id="CHEBI:57945"/>
        <dbReference type="ChEBI" id="CHEBI:58351"/>
        <dbReference type="ChEBI" id="CHEBI:58827"/>
        <dbReference type="EC" id="1.3.1.76"/>
    </reaction>
</comment>
<dbReference type="NCBIfam" id="NF005222">
    <property type="entry name" value="PRK06718.1"/>
    <property type="match status" value="1"/>
</dbReference>
<dbReference type="Pfam" id="PF22440">
    <property type="entry name" value="SirC_C"/>
    <property type="match status" value="1"/>
</dbReference>
<dbReference type="InterPro" id="IPR006367">
    <property type="entry name" value="Sirohaem_synthase_N"/>
</dbReference>
<dbReference type="RefSeq" id="WP_124563027.1">
    <property type="nucleotide sequence ID" value="NZ_JARRRY010000004.1"/>
</dbReference>
<evidence type="ECO:0000313" key="9">
    <source>
        <dbReference type="Proteomes" id="UP001218246"/>
    </source>
</evidence>
<feature type="domain" description="Siroheme synthase central" evidence="7">
    <location>
        <begin position="117"/>
        <end position="142"/>
    </location>
</feature>
<organism evidence="8 9">
    <name type="scientific">Ectobacillus antri</name>
    <dbReference type="NCBI Taxonomy" id="2486280"/>
    <lineage>
        <taxon>Bacteria</taxon>
        <taxon>Bacillati</taxon>
        <taxon>Bacillota</taxon>
        <taxon>Bacilli</taxon>
        <taxon>Bacillales</taxon>
        <taxon>Bacillaceae</taxon>
        <taxon>Ectobacillus</taxon>
    </lineage>
</organism>
<dbReference type="SUPFAM" id="SSF51735">
    <property type="entry name" value="NAD(P)-binding Rossmann-fold domains"/>
    <property type="match status" value="1"/>
</dbReference>